<protein>
    <submittedName>
        <fullName evidence="2">Uncharacterized protein</fullName>
    </submittedName>
</protein>
<dbReference type="EMBL" id="JAULJE010000007">
    <property type="protein sequence ID" value="KAK1341260.1"/>
    <property type="molecule type" value="Genomic_DNA"/>
</dbReference>
<accession>A0AA40I1I3</accession>
<sequence length="113" mass="12205">MWGVQAALHRAPPPRPCPLRCKSPPTRTCCARSLLMGRYCDGILTNLHITLLLLKMIKLSEEDLSKAKTGSKPLVPVSQVVNAKGKPKPDRSSSLKAEGGEEAAEEKSEASRA</sequence>
<organism evidence="2 3">
    <name type="scientific">Cnephaeus nilssonii</name>
    <name type="common">Northern bat</name>
    <name type="synonym">Eptesicus nilssonii</name>
    <dbReference type="NCBI Taxonomy" id="3371016"/>
    <lineage>
        <taxon>Eukaryota</taxon>
        <taxon>Metazoa</taxon>
        <taxon>Chordata</taxon>
        <taxon>Craniata</taxon>
        <taxon>Vertebrata</taxon>
        <taxon>Euteleostomi</taxon>
        <taxon>Mammalia</taxon>
        <taxon>Eutheria</taxon>
        <taxon>Laurasiatheria</taxon>
        <taxon>Chiroptera</taxon>
        <taxon>Yangochiroptera</taxon>
        <taxon>Vespertilionidae</taxon>
        <taxon>Cnephaeus</taxon>
    </lineage>
</organism>
<gene>
    <name evidence="2" type="ORF">QTO34_017664</name>
</gene>
<dbReference type="AlphaFoldDB" id="A0AA40I1I3"/>
<evidence type="ECO:0000313" key="2">
    <source>
        <dbReference type="EMBL" id="KAK1341260.1"/>
    </source>
</evidence>
<dbReference type="Proteomes" id="UP001177744">
    <property type="component" value="Unassembled WGS sequence"/>
</dbReference>
<proteinExistence type="predicted"/>
<evidence type="ECO:0000256" key="1">
    <source>
        <dbReference type="SAM" id="MobiDB-lite"/>
    </source>
</evidence>
<name>A0AA40I1I3_CNENI</name>
<evidence type="ECO:0000313" key="3">
    <source>
        <dbReference type="Proteomes" id="UP001177744"/>
    </source>
</evidence>
<feature type="region of interest" description="Disordered" evidence="1">
    <location>
        <begin position="67"/>
        <end position="113"/>
    </location>
</feature>
<keyword evidence="3" id="KW-1185">Reference proteome</keyword>
<reference evidence="2" key="1">
    <citation type="submission" date="2023-06" db="EMBL/GenBank/DDBJ databases">
        <title>Reference genome for the Northern bat (Eptesicus nilssonii), a most northern bat species.</title>
        <authorList>
            <person name="Laine V.N."/>
            <person name="Pulliainen A.T."/>
            <person name="Lilley T.M."/>
        </authorList>
    </citation>
    <scope>NUCLEOTIDE SEQUENCE</scope>
    <source>
        <strain evidence="2">BLF_Eptnil</strain>
        <tissue evidence="2">Kidney</tissue>
    </source>
</reference>
<comment type="caution">
    <text evidence="2">The sequence shown here is derived from an EMBL/GenBank/DDBJ whole genome shotgun (WGS) entry which is preliminary data.</text>
</comment>